<dbReference type="Gene3D" id="3.30.365.10">
    <property type="entry name" value="Aldehyde oxidase/xanthine dehydrogenase, molybdopterin binding domain"/>
    <property type="match status" value="4"/>
</dbReference>
<gene>
    <name evidence="2" type="ORF">ACG00Y_07555</name>
</gene>
<dbReference type="InterPro" id="IPR008274">
    <property type="entry name" value="AldOxase/xan_DH_MoCoBD1"/>
</dbReference>
<dbReference type="PANTHER" id="PTHR47495:SF2">
    <property type="entry name" value="ALDEHYDE DEHYDROGENASE"/>
    <property type="match status" value="1"/>
</dbReference>
<evidence type="ECO:0000313" key="2">
    <source>
        <dbReference type="EMBL" id="MFG6429761.1"/>
    </source>
</evidence>
<proteinExistence type="predicted"/>
<dbReference type="InterPro" id="IPR012368">
    <property type="entry name" value="OxRdtase_Mopterin-bd_su_IorB"/>
</dbReference>
<accession>A0ABW7EZU8</accession>
<protein>
    <submittedName>
        <fullName evidence="2">Molybdopterin cofactor-binding domain-containing protein</fullName>
    </submittedName>
</protein>
<dbReference type="PANTHER" id="PTHR47495">
    <property type="entry name" value="ALDEHYDE DEHYDROGENASE"/>
    <property type="match status" value="1"/>
</dbReference>
<evidence type="ECO:0000313" key="3">
    <source>
        <dbReference type="Proteomes" id="UP001606210"/>
    </source>
</evidence>
<dbReference type="SUPFAM" id="SSF56003">
    <property type="entry name" value="Molybdenum cofactor-binding domain"/>
    <property type="match status" value="2"/>
</dbReference>
<dbReference type="SMART" id="SM01008">
    <property type="entry name" value="Ald_Xan_dh_C"/>
    <property type="match status" value="1"/>
</dbReference>
<dbReference type="Gene3D" id="3.90.1170.50">
    <property type="entry name" value="Aldehyde oxidase/xanthine dehydrogenase, a/b hammerhead"/>
    <property type="match status" value="1"/>
</dbReference>
<keyword evidence="3" id="KW-1185">Reference proteome</keyword>
<dbReference type="Pfam" id="PF20256">
    <property type="entry name" value="MoCoBD_2"/>
    <property type="match status" value="2"/>
</dbReference>
<dbReference type="EMBL" id="JBIGHV010000002">
    <property type="protein sequence ID" value="MFG6429761.1"/>
    <property type="molecule type" value="Genomic_DNA"/>
</dbReference>
<dbReference type="InterPro" id="IPR000674">
    <property type="entry name" value="Ald_Oxase/Xan_DH_a/b"/>
</dbReference>
<comment type="caution">
    <text evidence="2">The sequence shown here is derived from an EMBL/GenBank/DDBJ whole genome shotgun (WGS) entry which is preliminary data.</text>
</comment>
<dbReference type="PIRSF" id="PIRSF036389">
    <property type="entry name" value="IOR_B"/>
    <property type="match status" value="1"/>
</dbReference>
<sequence length="698" mass="75180">MVVIAPLGAAPGAASGQELQGWVRIARDGAVTVLSNTSEIGQGTGTAIAQILADELDLDWRRVSLTMAPLEKRYFNPNWAEYGTYGSGGVAYQMEPLRRAGAQARAMLIAAAAGEWQVAANDCDTDNGDVVHRDSGRRAAYGLLVEQAARQPVPEQPTLMPRERLRYIGRDMPRLDIPAKTDGSAVFGVDVRMPGLLSAAIVQCPVFGGRLAGVDSAPALRMPGVRQVVLLDDAVAVVADSYWRAQQAVDALQPRWDLQRARRPDSARYMAALHRAVRGEGATFLPANTTAAQVKARYAQATRRVRRSVERTYAVPFLAHATMEPMNATARVSEGKAELWVPTQSQTGTQNAVARLLGLPPAAVTVHTTLAGGGFGRRMELDFALQAARIAQACGAPVKLIWSRAQDMQHDFYRPAAVVKVKAGLDGDGMPVAWRVDSACQSILQHSRLGEWREFSLPVDNSAAGDLPDYYRLAAIQMQITTVDVGVPVGFWRAVAATQNVFAYECLMDELAHGARMDALAYRRRLLPPGGREQRVLDLLAERSAWQRGPAPGRHRGLAFSRANGSLVGHVVELSVDAGRKVKLHQVWTVIDCGIAVNPRNVRAQVEGCIVFALSAAFHGEITVRGGAVQQSNFHDYRLLDLAATPNMDVQIVDSQEKPGGAGEEAVGGLAPALVNALFAATGQRIRELPLAKAGFSV</sequence>
<dbReference type="Pfam" id="PF02738">
    <property type="entry name" value="MoCoBD_1"/>
    <property type="match status" value="1"/>
</dbReference>
<dbReference type="Proteomes" id="UP001606210">
    <property type="component" value="Unassembled WGS sequence"/>
</dbReference>
<dbReference type="InterPro" id="IPR052516">
    <property type="entry name" value="N-heterocyclic_Hydroxylase"/>
</dbReference>
<organism evidence="2 3">
    <name type="scientific">Pelomonas parva</name>
    <dbReference type="NCBI Taxonomy" id="3299032"/>
    <lineage>
        <taxon>Bacteria</taxon>
        <taxon>Pseudomonadati</taxon>
        <taxon>Pseudomonadota</taxon>
        <taxon>Betaproteobacteria</taxon>
        <taxon>Burkholderiales</taxon>
        <taxon>Sphaerotilaceae</taxon>
        <taxon>Roseateles</taxon>
    </lineage>
</organism>
<dbReference type="RefSeq" id="WP_394477459.1">
    <property type="nucleotide sequence ID" value="NZ_JBIGHV010000002.1"/>
</dbReference>
<reference evidence="2 3" key="1">
    <citation type="submission" date="2024-08" db="EMBL/GenBank/DDBJ databases">
        <authorList>
            <person name="Lu H."/>
        </authorList>
    </citation>
    <scope>NUCLEOTIDE SEQUENCE [LARGE SCALE GENOMIC DNA]</scope>
    <source>
        <strain evidence="2 3">LYH14W</strain>
    </source>
</reference>
<evidence type="ECO:0000259" key="1">
    <source>
        <dbReference type="SMART" id="SM01008"/>
    </source>
</evidence>
<dbReference type="InterPro" id="IPR037165">
    <property type="entry name" value="AldOxase/xan_DH_Mopterin-bd_sf"/>
</dbReference>
<dbReference type="InterPro" id="IPR046867">
    <property type="entry name" value="AldOxase/xan_DH_MoCoBD2"/>
</dbReference>
<feature type="domain" description="Aldehyde oxidase/xanthine dehydrogenase a/b hammerhead" evidence="1">
    <location>
        <begin position="182"/>
        <end position="260"/>
    </location>
</feature>
<name>A0ABW7EZU8_9BURK</name>